<organism evidence="1 2">
    <name type="scientific">Brassica cretica</name>
    <name type="common">Mustard</name>
    <dbReference type="NCBI Taxonomy" id="69181"/>
    <lineage>
        <taxon>Eukaryota</taxon>
        <taxon>Viridiplantae</taxon>
        <taxon>Streptophyta</taxon>
        <taxon>Embryophyta</taxon>
        <taxon>Tracheophyta</taxon>
        <taxon>Spermatophyta</taxon>
        <taxon>Magnoliopsida</taxon>
        <taxon>eudicotyledons</taxon>
        <taxon>Gunneridae</taxon>
        <taxon>Pentapetalae</taxon>
        <taxon>rosids</taxon>
        <taxon>malvids</taxon>
        <taxon>Brassicales</taxon>
        <taxon>Brassicaceae</taxon>
        <taxon>Brassiceae</taxon>
        <taxon>Brassica</taxon>
    </lineage>
</organism>
<name>A0ABQ7CH60_BRACR</name>
<sequence>MDWQALGRGREITADWSKPWIRSSKLAGLPAMLVKVWRFWTFLGNKSKTTCMEATGASSSAPPAD</sequence>
<gene>
    <name evidence="1" type="ORF">DY000_02007040</name>
</gene>
<dbReference type="Proteomes" id="UP000266723">
    <property type="component" value="Unassembled WGS sequence"/>
</dbReference>
<accession>A0ABQ7CH60</accession>
<keyword evidence="2" id="KW-1185">Reference proteome</keyword>
<comment type="caution">
    <text evidence="1">The sequence shown here is derived from an EMBL/GenBank/DDBJ whole genome shotgun (WGS) entry which is preliminary data.</text>
</comment>
<evidence type="ECO:0000313" key="1">
    <source>
        <dbReference type="EMBL" id="KAF3550483.1"/>
    </source>
</evidence>
<protein>
    <submittedName>
        <fullName evidence="1">Uncharacterized protein</fullName>
    </submittedName>
</protein>
<reference evidence="1 2" key="1">
    <citation type="journal article" date="2020" name="BMC Genomics">
        <title>Intraspecific diversification of the crop wild relative Brassica cretica Lam. using demographic model selection.</title>
        <authorList>
            <person name="Kioukis A."/>
            <person name="Michalopoulou V.A."/>
            <person name="Briers L."/>
            <person name="Pirintsos S."/>
            <person name="Studholme D.J."/>
            <person name="Pavlidis P."/>
            <person name="Sarris P.F."/>
        </authorList>
    </citation>
    <scope>NUCLEOTIDE SEQUENCE [LARGE SCALE GENOMIC DNA]</scope>
    <source>
        <strain evidence="2">cv. PFS-1207/04</strain>
    </source>
</reference>
<evidence type="ECO:0000313" key="2">
    <source>
        <dbReference type="Proteomes" id="UP000266723"/>
    </source>
</evidence>
<dbReference type="EMBL" id="QGKV02000832">
    <property type="protein sequence ID" value="KAF3550483.1"/>
    <property type="molecule type" value="Genomic_DNA"/>
</dbReference>
<proteinExistence type="predicted"/>